<dbReference type="PANTHER" id="PTHR37285">
    <property type="entry name" value="SPORE WALL MATURATION PROTEIN DIT1"/>
    <property type="match status" value="1"/>
</dbReference>
<keyword evidence="2" id="KW-1185">Reference proteome</keyword>
<organism evidence="1 2">
    <name type="scientific">Zopfia rhizophila CBS 207.26</name>
    <dbReference type="NCBI Taxonomy" id="1314779"/>
    <lineage>
        <taxon>Eukaryota</taxon>
        <taxon>Fungi</taxon>
        <taxon>Dikarya</taxon>
        <taxon>Ascomycota</taxon>
        <taxon>Pezizomycotina</taxon>
        <taxon>Dothideomycetes</taxon>
        <taxon>Dothideomycetes incertae sedis</taxon>
        <taxon>Zopfiaceae</taxon>
        <taxon>Zopfia</taxon>
    </lineage>
</organism>
<dbReference type="AlphaFoldDB" id="A0A6A6EV74"/>
<evidence type="ECO:0000313" key="2">
    <source>
        <dbReference type="Proteomes" id="UP000800200"/>
    </source>
</evidence>
<dbReference type="OrthoDB" id="429813at2759"/>
<reference evidence="1" key="1">
    <citation type="journal article" date="2020" name="Stud. Mycol.">
        <title>101 Dothideomycetes genomes: a test case for predicting lifestyles and emergence of pathogens.</title>
        <authorList>
            <person name="Haridas S."/>
            <person name="Albert R."/>
            <person name="Binder M."/>
            <person name="Bloem J."/>
            <person name="Labutti K."/>
            <person name="Salamov A."/>
            <person name="Andreopoulos B."/>
            <person name="Baker S."/>
            <person name="Barry K."/>
            <person name="Bills G."/>
            <person name="Bluhm B."/>
            <person name="Cannon C."/>
            <person name="Castanera R."/>
            <person name="Culley D."/>
            <person name="Daum C."/>
            <person name="Ezra D."/>
            <person name="Gonzalez J."/>
            <person name="Henrissat B."/>
            <person name="Kuo A."/>
            <person name="Liang C."/>
            <person name="Lipzen A."/>
            <person name="Lutzoni F."/>
            <person name="Magnuson J."/>
            <person name="Mondo S."/>
            <person name="Nolan M."/>
            <person name="Ohm R."/>
            <person name="Pangilinan J."/>
            <person name="Park H.-J."/>
            <person name="Ramirez L."/>
            <person name="Alfaro M."/>
            <person name="Sun H."/>
            <person name="Tritt A."/>
            <person name="Yoshinaga Y."/>
            <person name="Zwiers L.-H."/>
            <person name="Turgeon B."/>
            <person name="Goodwin S."/>
            <person name="Spatafora J."/>
            <person name="Crous P."/>
            <person name="Grigoriev I."/>
        </authorList>
    </citation>
    <scope>NUCLEOTIDE SEQUENCE</scope>
    <source>
        <strain evidence="1">CBS 207.26</strain>
    </source>
</reference>
<name>A0A6A6EV74_9PEZI</name>
<dbReference type="InterPro" id="IPR007817">
    <property type="entry name" value="Isocyanide_synthase_DIT1"/>
</dbReference>
<evidence type="ECO:0008006" key="3">
    <source>
        <dbReference type="Google" id="ProtNLM"/>
    </source>
</evidence>
<proteinExistence type="predicted"/>
<feature type="non-terminal residue" evidence="1">
    <location>
        <position position="518"/>
    </location>
</feature>
<dbReference type="Proteomes" id="UP000800200">
    <property type="component" value="Unassembled WGS sequence"/>
</dbReference>
<sequence>MPPLNRGTSTYHSIHGLYWRDVNGALLSVEGNASQSLPRLWPQLKEEICSKRNVWSELPLPSGKQINTLQIKSEIPGIQHIRSNFPPDRQSEDLLTQVAEVQHANGLILGMLSSRPKSLAEDAFDTWAEHSILLETRFQPFKQLSEQSNLEHRKIVESVADIFEQKLKNASRDDQWHAGGREHFMNRVHGFVERDLPILLCLPAFPCKSPNPSKVGGTMPDLAEHIALGVLRRFVREICKIYPPGATLWIISDGHVFSDCIGVDDGMVDTYDARLIEVYKEKYPVEDGPVPAIRFMGLKDIFMSNPDSFSSFSESWLASMDVPHPIKTELTDPSELCRKLLLGVSEADRGFIRSCITEQEPHALQLYRGQTRFMLEDLTMVPTIKTLSTNQRKKVAAKVAAEMISRNQAYSNLVELLLPNYVRLSIHAHNNKGPKFAVRLLPKSLVRPIDSLENRHEPVPAYEFQIPTPWHNSIIKVEGDELMYLARAEVAKVAVSGSSFEGSWVSSPNGGYFNLKRK</sequence>
<protein>
    <recommendedName>
        <fullName evidence="3">Pyoverdine/dityrosine biosynthesis protein</fullName>
    </recommendedName>
</protein>
<dbReference type="EMBL" id="ML994610">
    <property type="protein sequence ID" value="KAF2195181.1"/>
    <property type="molecule type" value="Genomic_DNA"/>
</dbReference>
<dbReference type="PANTHER" id="PTHR37285:SF5">
    <property type="entry name" value="SPORE WALL MATURATION PROTEIN DIT1"/>
    <property type="match status" value="1"/>
</dbReference>
<dbReference type="Pfam" id="PF05141">
    <property type="entry name" value="DIT1_PvcA"/>
    <property type="match status" value="1"/>
</dbReference>
<accession>A0A6A6EV74</accession>
<gene>
    <name evidence="1" type="ORF">K469DRAFT_515510</name>
</gene>
<evidence type="ECO:0000313" key="1">
    <source>
        <dbReference type="EMBL" id="KAF2195181.1"/>
    </source>
</evidence>